<sequence length="467" mass="50696">MTTNSTVTLSVLSGSAIGAEVALKEGSKNSFGSGENCDFIFFDSTIALKHAAVEVMEQDTLILYPLDASVHYYDEQGAEICCSEGATPPLDAGTLFRIGGLYFACLAQGASNDLISRITSSAFRMKSEALVEDPDVALSDPVKDLRADLGEQGADQESGDKGKRTGRFKKFCLLVIVMSLLCGLSVGVKSVVQTPDNAPQLQAAIEHLKGLTVKPPYESIEVSQTENGIIVISGEVLTFANLDALRAQVSLYPFSALFRVRVLEQRIEAMQLTASQLGYSVHFTFEDGAVVARGYIRSKDDLLDLQQVLADSFRMQPVAWHVVTANDVGKALRKILAGHEKVGRLSPTYNKERVIISGYLPDSAREWVHGVPFAINKALHVAIPLELQVEFKKPPEKKHKPVVKKPSLITKQSIKQIGVGSMPFVRLKNDQVFFLGGKTSDGSVITSISAKEIVLTKDGKHTTIVTE</sequence>
<evidence type="ECO:0000313" key="4">
    <source>
        <dbReference type="Proteomes" id="UP000184694"/>
    </source>
</evidence>
<evidence type="ECO:0000259" key="2">
    <source>
        <dbReference type="Pfam" id="PF23893"/>
    </source>
</evidence>
<keyword evidence="1" id="KW-1133">Transmembrane helix</keyword>
<dbReference type="Gene3D" id="2.60.200.20">
    <property type="match status" value="1"/>
</dbReference>
<dbReference type="InterPro" id="IPR057770">
    <property type="entry name" value="YscD/Y4YQ_C"/>
</dbReference>
<evidence type="ECO:0000313" key="3">
    <source>
        <dbReference type="EMBL" id="SIO28548.1"/>
    </source>
</evidence>
<dbReference type="EMBL" id="FSRG01000006">
    <property type="protein sequence ID" value="SIO28548.1"/>
    <property type="molecule type" value="Genomic_DNA"/>
</dbReference>
<dbReference type="Pfam" id="PF23893">
    <property type="entry name" value="Y4YQ_C"/>
    <property type="match status" value="1"/>
</dbReference>
<accession>A0A1N6I935</accession>
<dbReference type="Proteomes" id="UP000184694">
    <property type="component" value="Unassembled WGS sequence"/>
</dbReference>
<keyword evidence="4" id="KW-1185">Reference proteome</keyword>
<dbReference type="AlphaFoldDB" id="A0A1N6I935"/>
<evidence type="ECO:0000256" key="1">
    <source>
        <dbReference type="SAM" id="Phobius"/>
    </source>
</evidence>
<protein>
    <submittedName>
        <fullName evidence="3">Type III secretion apparatus protein, YscD/HrpQ family</fullName>
    </submittedName>
</protein>
<keyword evidence="1" id="KW-0812">Transmembrane</keyword>
<feature type="transmembrane region" description="Helical" evidence="1">
    <location>
        <begin position="171"/>
        <end position="192"/>
    </location>
</feature>
<dbReference type="RefSeq" id="WP_074217307.1">
    <property type="nucleotide sequence ID" value="NZ_FSRG01000006.1"/>
</dbReference>
<gene>
    <name evidence="3" type="ORF">SAMN02745161_2536</name>
</gene>
<feature type="domain" description="YscD/Y4YQ C-terminal" evidence="2">
    <location>
        <begin position="417"/>
        <end position="464"/>
    </location>
</feature>
<dbReference type="STRING" id="1121457.SAMN02745161_2536"/>
<organism evidence="3 4">
    <name type="scientific">Halodesulfovibrio marinisediminis DSM 17456</name>
    <dbReference type="NCBI Taxonomy" id="1121457"/>
    <lineage>
        <taxon>Bacteria</taxon>
        <taxon>Pseudomonadati</taxon>
        <taxon>Thermodesulfobacteriota</taxon>
        <taxon>Desulfovibrionia</taxon>
        <taxon>Desulfovibrionales</taxon>
        <taxon>Desulfovibrionaceae</taxon>
        <taxon>Halodesulfovibrio</taxon>
    </lineage>
</organism>
<keyword evidence="1" id="KW-0472">Membrane</keyword>
<dbReference type="OrthoDB" id="5459081at2"/>
<reference evidence="4" key="1">
    <citation type="submission" date="2016-11" db="EMBL/GenBank/DDBJ databases">
        <authorList>
            <person name="Varghese N."/>
            <person name="Submissions S."/>
        </authorList>
    </citation>
    <scope>NUCLEOTIDE SEQUENCE [LARGE SCALE GENOMIC DNA]</scope>
    <source>
        <strain evidence="4">DSM 17456</strain>
    </source>
</reference>
<proteinExistence type="predicted"/>
<name>A0A1N6I935_9BACT</name>